<dbReference type="CDD" id="cd17546">
    <property type="entry name" value="REC_hyHK_CKI1_RcsC-like"/>
    <property type="match status" value="2"/>
</dbReference>
<dbReference type="SUPFAM" id="SSF55874">
    <property type="entry name" value="ATPase domain of HSP90 chaperone/DNA topoisomerase II/histidine kinase"/>
    <property type="match status" value="1"/>
</dbReference>
<keyword evidence="10" id="KW-0808">Transferase</keyword>
<dbReference type="EMBL" id="CP026538">
    <property type="protein sequence ID" value="QAZ66537.1"/>
    <property type="molecule type" value="Genomic_DNA"/>
</dbReference>
<dbReference type="Proteomes" id="UP000293296">
    <property type="component" value="Chromosome"/>
</dbReference>
<name>A0A4P6HHP8_9BACT</name>
<dbReference type="PANTHER" id="PTHR45339:SF3">
    <property type="entry name" value="HISTIDINE KINASE"/>
    <property type="match status" value="1"/>
</dbReference>
<dbReference type="Pfam" id="PF00072">
    <property type="entry name" value="Response_reg"/>
    <property type="match status" value="2"/>
</dbReference>
<dbReference type="SUPFAM" id="SSF47384">
    <property type="entry name" value="Homodimeric domain of signal transducing histidine kinase"/>
    <property type="match status" value="1"/>
</dbReference>
<accession>A0A4P6HHP8</accession>
<evidence type="ECO:0000313" key="11">
    <source>
        <dbReference type="Proteomes" id="UP000293296"/>
    </source>
</evidence>
<dbReference type="InterPro" id="IPR036097">
    <property type="entry name" value="HisK_dim/P_sf"/>
</dbReference>
<proteinExistence type="predicted"/>
<dbReference type="PROSITE" id="PS50109">
    <property type="entry name" value="HIS_KIN"/>
    <property type="match status" value="1"/>
</dbReference>
<dbReference type="InterPro" id="IPR036641">
    <property type="entry name" value="HPT_dom_sf"/>
</dbReference>
<evidence type="ECO:0000256" key="1">
    <source>
        <dbReference type="ARBA" id="ARBA00000085"/>
    </source>
</evidence>
<dbReference type="Gene3D" id="1.20.120.160">
    <property type="entry name" value="HPT domain"/>
    <property type="match status" value="1"/>
</dbReference>
<keyword evidence="11" id="KW-1185">Reference proteome</keyword>
<feature type="modified residue" description="Phosphohistidine" evidence="4">
    <location>
        <position position="512"/>
    </location>
</feature>
<dbReference type="InterPro" id="IPR004358">
    <property type="entry name" value="Sig_transdc_His_kin-like_C"/>
</dbReference>
<feature type="domain" description="Response regulatory" evidence="8">
    <location>
        <begin position="582"/>
        <end position="710"/>
    </location>
</feature>
<organism evidence="10 11">
    <name type="scientific">Solidesulfovibrio carbinolicus</name>
    <dbReference type="NCBI Taxonomy" id="296842"/>
    <lineage>
        <taxon>Bacteria</taxon>
        <taxon>Pseudomonadati</taxon>
        <taxon>Thermodesulfobacteriota</taxon>
        <taxon>Desulfovibrionia</taxon>
        <taxon>Desulfovibrionales</taxon>
        <taxon>Desulfovibrionaceae</taxon>
        <taxon>Solidesulfovibrio</taxon>
    </lineage>
</organism>
<dbReference type="GO" id="GO:0005886">
    <property type="term" value="C:plasma membrane"/>
    <property type="evidence" value="ECO:0007669"/>
    <property type="project" value="UniProtKB-SubCell"/>
</dbReference>
<dbReference type="EC" id="2.7.13.3" evidence="2"/>
<dbReference type="InterPro" id="IPR011006">
    <property type="entry name" value="CheY-like_superfamily"/>
</dbReference>
<dbReference type="SMART" id="SM00448">
    <property type="entry name" value="REC"/>
    <property type="match status" value="2"/>
</dbReference>
<evidence type="ECO:0000259" key="7">
    <source>
        <dbReference type="PROSITE" id="PS50109"/>
    </source>
</evidence>
<dbReference type="InterPro" id="IPR008207">
    <property type="entry name" value="Sig_transdc_His_kin_Hpt_dom"/>
</dbReference>
<evidence type="ECO:0000256" key="2">
    <source>
        <dbReference type="ARBA" id="ARBA00012438"/>
    </source>
</evidence>
<feature type="region of interest" description="Disordered" evidence="6">
    <location>
        <begin position="280"/>
        <end position="301"/>
    </location>
</feature>
<evidence type="ECO:0000256" key="4">
    <source>
        <dbReference type="PROSITE-ProRule" id="PRU00110"/>
    </source>
</evidence>
<evidence type="ECO:0000256" key="6">
    <source>
        <dbReference type="SAM" id="MobiDB-lite"/>
    </source>
</evidence>
<dbReference type="InterPro" id="IPR005467">
    <property type="entry name" value="His_kinase_dom"/>
</dbReference>
<keyword evidence="10" id="KW-0418">Kinase</keyword>
<evidence type="ECO:0000259" key="8">
    <source>
        <dbReference type="PROSITE" id="PS50110"/>
    </source>
</evidence>
<feature type="domain" description="Histidine kinase" evidence="7">
    <location>
        <begin position="54"/>
        <end position="275"/>
    </location>
</feature>
<feature type="domain" description="HPt" evidence="9">
    <location>
        <begin position="473"/>
        <end position="572"/>
    </location>
</feature>
<dbReference type="KEGG" id="dcb:C3Y92_04485"/>
<feature type="domain" description="Response regulatory" evidence="8">
    <location>
        <begin position="310"/>
        <end position="426"/>
    </location>
</feature>
<evidence type="ECO:0000256" key="3">
    <source>
        <dbReference type="ARBA" id="ARBA00022553"/>
    </source>
</evidence>
<dbReference type="PANTHER" id="PTHR45339">
    <property type="entry name" value="HYBRID SIGNAL TRANSDUCTION HISTIDINE KINASE J"/>
    <property type="match status" value="1"/>
</dbReference>
<dbReference type="InterPro" id="IPR003661">
    <property type="entry name" value="HisK_dim/P_dom"/>
</dbReference>
<dbReference type="Gene3D" id="1.10.287.130">
    <property type="match status" value="1"/>
</dbReference>
<dbReference type="InterPro" id="IPR003594">
    <property type="entry name" value="HATPase_dom"/>
</dbReference>
<dbReference type="SUPFAM" id="SSF52172">
    <property type="entry name" value="CheY-like"/>
    <property type="match status" value="2"/>
</dbReference>
<dbReference type="OrthoDB" id="5291616at2"/>
<dbReference type="SMART" id="SM00388">
    <property type="entry name" value="HisKA"/>
    <property type="match status" value="1"/>
</dbReference>
<dbReference type="SUPFAM" id="SSF47226">
    <property type="entry name" value="Histidine-containing phosphotransfer domain, HPT domain"/>
    <property type="match status" value="1"/>
</dbReference>
<dbReference type="CDD" id="cd16922">
    <property type="entry name" value="HATPase_EvgS-ArcB-TorS-like"/>
    <property type="match status" value="1"/>
</dbReference>
<evidence type="ECO:0000256" key="5">
    <source>
        <dbReference type="PROSITE-ProRule" id="PRU00169"/>
    </source>
</evidence>
<dbReference type="InterPro" id="IPR001789">
    <property type="entry name" value="Sig_transdc_resp-reg_receiver"/>
</dbReference>
<dbReference type="Gene3D" id="3.40.50.2300">
    <property type="match status" value="2"/>
</dbReference>
<dbReference type="Pfam" id="PF02518">
    <property type="entry name" value="HATPase_c"/>
    <property type="match status" value="1"/>
</dbReference>
<dbReference type="RefSeq" id="WP_129349893.1">
    <property type="nucleotide sequence ID" value="NZ_CP026538.1"/>
</dbReference>
<evidence type="ECO:0000259" key="9">
    <source>
        <dbReference type="PROSITE" id="PS50894"/>
    </source>
</evidence>
<feature type="modified residue" description="4-aspartylphosphate" evidence="5">
    <location>
        <position position="636"/>
    </location>
</feature>
<dbReference type="SMART" id="SM00387">
    <property type="entry name" value="HATPase_c"/>
    <property type="match status" value="1"/>
</dbReference>
<dbReference type="PRINTS" id="PR00344">
    <property type="entry name" value="BCTRLSENSOR"/>
</dbReference>
<dbReference type="CDD" id="cd00082">
    <property type="entry name" value="HisKA"/>
    <property type="match status" value="1"/>
</dbReference>
<dbReference type="Gene3D" id="3.30.565.10">
    <property type="entry name" value="Histidine kinase-like ATPase, C-terminal domain"/>
    <property type="match status" value="1"/>
</dbReference>
<comment type="catalytic activity">
    <reaction evidence="1">
        <text>ATP + protein L-histidine = ADP + protein N-phospho-L-histidine.</text>
        <dbReference type="EC" id="2.7.13.3"/>
    </reaction>
</comment>
<dbReference type="GO" id="GO:0000155">
    <property type="term" value="F:phosphorelay sensor kinase activity"/>
    <property type="evidence" value="ECO:0007669"/>
    <property type="project" value="InterPro"/>
</dbReference>
<protein>
    <recommendedName>
        <fullName evidence="2">histidine kinase</fullName>
        <ecNumber evidence="2">2.7.13.3</ecNumber>
    </recommendedName>
</protein>
<gene>
    <name evidence="10" type="ORF">C3Y92_04485</name>
</gene>
<reference evidence="10 11" key="1">
    <citation type="submission" date="2018-02" db="EMBL/GenBank/DDBJ databases">
        <title>Genome sequence of Desulfovibrio carbinolicus DSM 3852.</title>
        <authorList>
            <person name="Wilbanks E."/>
            <person name="Skennerton C.T."/>
            <person name="Orphan V.J."/>
        </authorList>
    </citation>
    <scope>NUCLEOTIDE SEQUENCE [LARGE SCALE GENOMIC DNA]</scope>
    <source>
        <strain evidence="10 11">DSM 3852</strain>
    </source>
</reference>
<dbReference type="PROSITE" id="PS50110">
    <property type="entry name" value="RESPONSE_REGULATORY"/>
    <property type="match status" value="2"/>
</dbReference>
<feature type="modified residue" description="4-aspartylphosphate" evidence="5">
    <location>
        <position position="359"/>
    </location>
</feature>
<keyword evidence="3 5" id="KW-0597">Phosphoprotein</keyword>
<dbReference type="Pfam" id="PF00512">
    <property type="entry name" value="HisKA"/>
    <property type="match status" value="1"/>
</dbReference>
<sequence length="816" mass="85130">MEQSRAKAPEAPVADVVAERDRLRLTLAEAGGIIERLRAEAQAGSQAKADFMARMTHEMRTPLSAIIGLSNLAKPLAADAKLADYLVKIAQAARGLLEVVDDITDFSRLEKGQADLTIAPFKPAEALERVAGRIAEAAREKGLTLAVRLDPAVPAVLVGDSARLEAVLGHLAGNAVKFTERGGLRLEADLDGGDAQKALVAFAVTDTGIGMDKAAVPEMFDSFTQADGSLSRPYGGTGLGLALASRGVALLGGVLEVESLAGQGTRFRFVVPFARAAEAGRERTAPAAPKPAPRPREAASPAMRPLSGTLVLLVEDNAINQQVARETLETLGAAVDVALNGREAVEMVRSSLYDVVLMDVQMPVMDGLAATRAIRQLPGTAELPIVALTAHALAEDRERCLEAGMNDYLTKPLEVDRLLASLGQWIAPAAAAVRGRAAVTASLVVAAPADGTAGTPVAEGMDLAAARRRLGGNERLLASVAAEFVRDYAAAAAALEGLVADGELEAARRLAHTVKGVAGTLAALPLAEAARELETVLAVGGRPGPGVLRAFTRSLEAAVASAATLAPPREAEPACSLGPCWRVLLVDDAKLNRAIFSQILRSGGHEVVTAENGKDACRRLFGQKPDGRPFDLILMDIEMPEMDGPTAARTIRRLLAASVAPPCAPGVPIVALTSHDCKDEAARCLEAGMDACLHKVFEQGELLAILQGLMDGREPAGHEVRTPHPAGTNPAGLAPALRRLAGHLAEGNIRADEDMAVVREAFIGRVAPPQLAELGEAVDRYDFTAAAVILDRLAEALGLEIQGGGRRVMPPAAGRG</sequence>
<evidence type="ECO:0000313" key="10">
    <source>
        <dbReference type="EMBL" id="QAZ66537.1"/>
    </source>
</evidence>
<dbReference type="PROSITE" id="PS50894">
    <property type="entry name" value="HPT"/>
    <property type="match status" value="1"/>
</dbReference>
<dbReference type="AlphaFoldDB" id="A0A4P6HHP8"/>
<dbReference type="GO" id="GO:0005524">
    <property type="term" value="F:ATP binding"/>
    <property type="evidence" value="ECO:0007669"/>
    <property type="project" value="UniProtKB-KW"/>
</dbReference>
<dbReference type="Pfam" id="PF01627">
    <property type="entry name" value="Hpt"/>
    <property type="match status" value="1"/>
</dbReference>
<dbReference type="InterPro" id="IPR036890">
    <property type="entry name" value="HATPase_C_sf"/>
</dbReference>